<keyword evidence="2" id="KW-1185">Reference proteome</keyword>
<dbReference type="InterPro" id="IPR032710">
    <property type="entry name" value="NTF2-like_dom_sf"/>
</dbReference>
<organism evidence="1 2">
    <name type="scientific">Pseudonocardia parietis</name>
    <dbReference type="NCBI Taxonomy" id="570936"/>
    <lineage>
        <taxon>Bacteria</taxon>
        <taxon>Bacillati</taxon>
        <taxon>Actinomycetota</taxon>
        <taxon>Actinomycetes</taxon>
        <taxon>Pseudonocardiales</taxon>
        <taxon>Pseudonocardiaceae</taxon>
        <taxon>Pseudonocardia</taxon>
    </lineage>
</organism>
<comment type="caution">
    <text evidence="1">The sequence shown here is derived from an EMBL/GenBank/DDBJ whole genome shotgun (WGS) entry which is preliminary data.</text>
</comment>
<name>A0ABS4W099_9PSEU</name>
<dbReference type="RefSeq" id="WP_210031523.1">
    <property type="nucleotide sequence ID" value="NZ_JAGINU010000001.1"/>
</dbReference>
<dbReference type="Proteomes" id="UP001519295">
    <property type="component" value="Unassembled WGS sequence"/>
</dbReference>
<evidence type="ECO:0000313" key="1">
    <source>
        <dbReference type="EMBL" id="MBP2369461.1"/>
    </source>
</evidence>
<evidence type="ECO:0008006" key="3">
    <source>
        <dbReference type="Google" id="ProtNLM"/>
    </source>
</evidence>
<proteinExistence type="predicted"/>
<evidence type="ECO:0000313" key="2">
    <source>
        <dbReference type="Proteomes" id="UP001519295"/>
    </source>
</evidence>
<sequence length="121" mass="12948">MLIDDYFACLDGPNPLSGLDLVEPDIEFLLALPTGEVSGSGRADLAAYISGRPSVGRRHNVLRRSVDGDMEMVYGFISEGDGRGTGGFVSVGLVSENGRLARYQSFFHPSFTMYQLPGAAA</sequence>
<dbReference type="EMBL" id="JAGINU010000001">
    <property type="protein sequence ID" value="MBP2369461.1"/>
    <property type="molecule type" value="Genomic_DNA"/>
</dbReference>
<protein>
    <recommendedName>
        <fullName evidence="3">SnoaL-like domain-containing protein</fullName>
    </recommendedName>
</protein>
<reference evidence="1 2" key="1">
    <citation type="submission" date="2021-03" db="EMBL/GenBank/DDBJ databases">
        <title>Sequencing the genomes of 1000 actinobacteria strains.</title>
        <authorList>
            <person name="Klenk H.-P."/>
        </authorList>
    </citation>
    <scope>NUCLEOTIDE SEQUENCE [LARGE SCALE GENOMIC DNA]</scope>
    <source>
        <strain evidence="1 2">DSM 45256</strain>
    </source>
</reference>
<accession>A0ABS4W099</accession>
<dbReference type="SUPFAM" id="SSF54427">
    <property type="entry name" value="NTF2-like"/>
    <property type="match status" value="1"/>
</dbReference>
<gene>
    <name evidence="1" type="ORF">JOF36_005157</name>
</gene>